<dbReference type="PROSITE" id="PS51257">
    <property type="entry name" value="PROKAR_LIPOPROTEIN"/>
    <property type="match status" value="1"/>
</dbReference>
<protein>
    <recommendedName>
        <fullName evidence="3">Lipoprotein</fullName>
    </recommendedName>
</protein>
<evidence type="ECO:0008006" key="3">
    <source>
        <dbReference type="Google" id="ProtNLM"/>
    </source>
</evidence>
<evidence type="ECO:0000313" key="2">
    <source>
        <dbReference type="Proteomes" id="UP000061382"/>
    </source>
</evidence>
<proteinExistence type="predicted"/>
<gene>
    <name evidence="1" type="ORF">DC20_19330</name>
</gene>
<sequence length="242" mass="26690">MKGIVSIILLSILYSCSDTKENNQVSDTSADADTTSLITSIDSGNFINKVEHTNPTTPIGITDLKGKTFVLGGGIDENVCEIAEACDCCNADLMFITENQFVSDDLCEGHYVRRGTYKLEGNKITLEFGAKLVSYHHNEESETNPNAPESVLEEESKPISKETYTIGNCKEFTIITNNGKSKDIAFPVGIFKRGFYNQGKDWCNQADWCLENAGVKITLANKIHKPCYGRRSSTPHARGRCL</sequence>
<dbReference type="KEGG" id="rti:DC20_19330"/>
<dbReference type="Proteomes" id="UP000061382">
    <property type="component" value="Chromosome"/>
</dbReference>
<dbReference type="EMBL" id="CP012643">
    <property type="protein sequence ID" value="ALJ00738.1"/>
    <property type="molecule type" value="Genomic_DNA"/>
</dbReference>
<organism evidence="1 2">
    <name type="scientific">Rufibacter tibetensis</name>
    <dbReference type="NCBI Taxonomy" id="512763"/>
    <lineage>
        <taxon>Bacteria</taxon>
        <taxon>Pseudomonadati</taxon>
        <taxon>Bacteroidota</taxon>
        <taxon>Cytophagia</taxon>
        <taxon>Cytophagales</taxon>
        <taxon>Hymenobacteraceae</taxon>
        <taxon>Rufibacter</taxon>
    </lineage>
</organism>
<dbReference type="OrthoDB" id="966120at2"/>
<keyword evidence="2" id="KW-1185">Reference proteome</keyword>
<dbReference type="PATRIC" id="fig|512763.3.peg.4239"/>
<accession>A0A0P0CAR5</accession>
<dbReference type="RefSeq" id="WP_062545343.1">
    <property type="nucleotide sequence ID" value="NZ_CP012643.1"/>
</dbReference>
<name>A0A0P0CAR5_9BACT</name>
<dbReference type="AlphaFoldDB" id="A0A0P0CAR5"/>
<evidence type="ECO:0000313" key="1">
    <source>
        <dbReference type="EMBL" id="ALJ00738.1"/>
    </source>
</evidence>
<reference evidence="1 2" key="1">
    <citation type="submission" date="2015-08" db="EMBL/GenBank/DDBJ databases">
        <title>Complete genome sequence of Rufibacter tibetensis strain 1351t, a radiation-resistant bacterium from tibet plateau.</title>
        <authorList>
            <person name="Dai J."/>
        </authorList>
    </citation>
    <scope>NUCLEOTIDE SEQUENCE [LARGE SCALE GENOMIC DNA]</scope>
    <source>
        <strain evidence="1 2">1351</strain>
    </source>
</reference>
<dbReference type="STRING" id="512763.DC20_19330"/>